<sequence>MSFQALNSIGREPDVKLLYNVSFGAHEGSAPFARCRDIDEDIKADLIQLLYRFYQFADYGYINRVAAFADLQQ</sequence>
<dbReference type="AlphaFoldDB" id="A0A1Q6F228"/>
<dbReference type="Proteomes" id="UP000187417">
    <property type="component" value="Unassembled WGS sequence"/>
</dbReference>
<dbReference type="EMBL" id="MNQH01000049">
    <property type="protein sequence ID" value="OKY92984.1"/>
    <property type="molecule type" value="Genomic_DNA"/>
</dbReference>
<proteinExistence type="predicted"/>
<organism evidence="1 2">
    <name type="scientific">Alistipes putredinis</name>
    <dbReference type="NCBI Taxonomy" id="28117"/>
    <lineage>
        <taxon>Bacteria</taxon>
        <taxon>Pseudomonadati</taxon>
        <taxon>Bacteroidota</taxon>
        <taxon>Bacteroidia</taxon>
        <taxon>Bacteroidales</taxon>
        <taxon>Rikenellaceae</taxon>
        <taxon>Alistipes</taxon>
    </lineage>
</organism>
<evidence type="ECO:0000313" key="1">
    <source>
        <dbReference type="EMBL" id="OKY92984.1"/>
    </source>
</evidence>
<accession>A0A1Q6F228</accession>
<gene>
    <name evidence="1" type="ORF">BHV66_10505</name>
</gene>
<reference evidence="1 2" key="1">
    <citation type="journal article" date="2016" name="Nat. Biotechnol.">
        <title>Measurement of bacterial replication rates in microbial communities.</title>
        <authorList>
            <person name="Brown C.T."/>
            <person name="Olm M.R."/>
            <person name="Thomas B.C."/>
            <person name="Banfield J.F."/>
        </authorList>
    </citation>
    <scope>NUCLEOTIDE SEQUENCE [LARGE SCALE GENOMIC DNA]</scope>
    <source>
        <strain evidence="1">CAG:67_53_122</strain>
    </source>
</reference>
<evidence type="ECO:0000313" key="2">
    <source>
        <dbReference type="Proteomes" id="UP000187417"/>
    </source>
</evidence>
<name>A0A1Q6F228_9BACT</name>
<comment type="caution">
    <text evidence="1">The sequence shown here is derived from an EMBL/GenBank/DDBJ whole genome shotgun (WGS) entry which is preliminary data.</text>
</comment>
<protein>
    <submittedName>
        <fullName evidence="1">Uncharacterized protein</fullName>
    </submittedName>
</protein>